<keyword evidence="3 5" id="KW-0131">Cell cycle</keyword>
<proteinExistence type="inferred from homology"/>
<evidence type="ECO:0000256" key="2">
    <source>
        <dbReference type="ARBA" id="ARBA00022829"/>
    </source>
</evidence>
<dbReference type="InterPro" id="IPR003768">
    <property type="entry name" value="ScpA"/>
</dbReference>
<keyword evidence="2 5" id="KW-0159">Chromosome partition</keyword>
<dbReference type="OrthoDB" id="9811016at2"/>
<protein>
    <recommendedName>
        <fullName evidence="4 5">Segregation and condensation protein A</fullName>
    </recommendedName>
</protein>
<dbReference type="Gene3D" id="1.10.10.580">
    <property type="entry name" value="Structural maintenance of chromosome 1. Chain E"/>
    <property type="match status" value="1"/>
</dbReference>
<dbReference type="PANTHER" id="PTHR33969">
    <property type="entry name" value="SEGREGATION AND CONDENSATION PROTEIN A"/>
    <property type="match status" value="1"/>
</dbReference>
<comment type="similarity">
    <text evidence="5">Belongs to the ScpA family.</text>
</comment>
<dbReference type="Proteomes" id="UP000242662">
    <property type="component" value="Unassembled WGS sequence"/>
</dbReference>
<dbReference type="GO" id="GO:0051301">
    <property type="term" value="P:cell division"/>
    <property type="evidence" value="ECO:0007669"/>
    <property type="project" value="UniProtKB-KW"/>
</dbReference>
<evidence type="ECO:0000256" key="3">
    <source>
        <dbReference type="ARBA" id="ARBA00023306"/>
    </source>
</evidence>
<evidence type="ECO:0000313" key="7">
    <source>
        <dbReference type="Proteomes" id="UP000242662"/>
    </source>
</evidence>
<keyword evidence="5" id="KW-0963">Cytoplasm</keyword>
<dbReference type="RefSeq" id="WP_090774935.1">
    <property type="nucleotide sequence ID" value="NZ_FMYM01000003.1"/>
</dbReference>
<accession>A0A1G6H8Z1</accession>
<dbReference type="HAMAP" id="MF_01805">
    <property type="entry name" value="ScpA"/>
    <property type="match status" value="1"/>
</dbReference>
<dbReference type="GO" id="GO:0006260">
    <property type="term" value="P:DNA replication"/>
    <property type="evidence" value="ECO:0007669"/>
    <property type="project" value="UniProtKB-UniRule"/>
</dbReference>
<evidence type="ECO:0000313" key="6">
    <source>
        <dbReference type="EMBL" id="SDB90623.1"/>
    </source>
</evidence>
<sequence>MDTYQVKVDSFEGPLDLLLHLISQAEVDIYDIPVARITDQYLQYVHAMQRLELDVVSEYLVMAATLIHMKSQLLLPKREEVLFDGEDWVEEDPRDALVEQLLEYRTLKEAAKSLQQTAQERDIVYTRPPESLDEFLNEEEKCALQIGDVGVADMVRAFQQMLARQRVRAPKLKVIQREVVSVEARMEEIATQLKACSGRTAFETLLASGDRADIVVTFLALLELMKTRVVRCVQERNFTDMVIYIRDEAAYAD</sequence>
<comment type="subcellular location">
    <subcellularLocation>
        <location evidence="5">Cytoplasm</location>
    </subcellularLocation>
    <text evidence="5">Associated with two foci at the outer edges of the nucleoid region in young cells, and at four foci within both cell halves in older cells.</text>
</comment>
<keyword evidence="7" id="KW-1185">Reference proteome</keyword>
<name>A0A1G6H8Z1_9BACI</name>
<organism evidence="6 7">
    <name type="scientific">Shouchella lonarensis</name>
    <dbReference type="NCBI Taxonomy" id="1464122"/>
    <lineage>
        <taxon>Bacteria</taxon>
        <taxon>Bacillati</taxon>
        <taxon>Bacillota</taxon>
        <taxon>Bacilli</taxon>
        <taxon>Bacillales</taxon>
        <taxon>Bacillaceae</taxon>
        <taxon>Shouchella</taxon>
    </lineage>
</organism>
<evidence type="ECO:0000256" key="4">
    <source>
        <dbReference type="ARBA" id="ARBA00044777"/>
    </source>
</evidence>
<dbReference type="PANTHER" id="PTHR33969:SF2">
    <property type="entry name" value="SEGREGATION AND CONDENSATION PROTEIN A"/>
    <property type="match status" value="1"/>
</dbReference>
<dbReference type="STRING" id="1464122.SAMN05421737_10368"/>
<reference evidence="7" key="1">
    <citation type="submission" date="2016-09" db="EMBL/GenBank/DDBJ databases">
        <authorList>
            <person name="Varghese N."/>
            <person name="Submissions S."/>
        </authorList>
    </citation>
    <scope>NUCLEOTIDE SEQUENCE [LARGE SCALE GENOMIC DNA]</scope>
    <source>
        <strain evidence="7">25nlg</strain>
    </source>
</reference>
<evidence type="ECO:0000256" key="5">
    <source>
        <dbReference type="HAMAP-Rule" id="MF_01805"/>
    </source>
</evidence>
<comment type="function">
    <text evidence="5">Participates in chromosomal partition during cell division. May act via the formation of a condensin-like complex containing Smc and ScpB that pull DNA away from mid-cell into both cell halves.</text>
</comment>
<dbReference type="Gene3D" id="6.10.250.2410">
    <property type="match status" value="1"/>
</dbReference>
<keyword evidence="1 5" id="KW-0132">Cell division</keyword>
<dbReference type="GO" id="GO:0007059">
    <property type="term" value="P:chromosome segregation"/>
    <property type="evidence" value="ECO:0007669"/>
    <property type="project" value="UniProtKB-UniRule"/>
</dbReference>
<dbReference type="InterPro" id="IPR023093">
    <property type="entry name" value="ScpA-like_C"/>
</dbReference>
<dbReference type="EMBL" id="FMYM01000003">
    <property type="protein sequence ID" value="SDB90623.1"/>
    <property type="molecule type" value="Genomic_DNA"/>
</dbReference>
<gene>
    <name evidence="5" type="primary">scpA</name>
    <name evidence="6" type="ORF">SAMN05421737_10368</name>
</gene>
<dbReference type="NCBIfam" id="NF000995">
    <property type="entry name" value="PRK00104.1-4"/>
    <property type="match status" value="1"/>
</dbReference>
<dbReference type="GO" id="GO:0005737">
    <property type="term" value="C:cytoplasm"/>
    <property type="evidence" value="ECO:0007669"/>
    <property type="project" value="UniProtKB-SubCell"/>
</dbReference>
<evidence type="ECO:0000256" key="1">
    <source>
        <dbReference type="ARBA" id="ARBA00022618"/>
    </source>
</evidence>
<comment type="subunit">
    <text evidence="5">Component of a cohesin-like complex composed of ScpA, ScpB and the Smc homodimer, in which ScpA and ScpB bind to the head domain of Smc. The presence of the three proteins is required for the association of the complex with DNA.</text>
</comment>
<dbReference type="AlphaFoldDB" id="A0A1G6H8Z1"/>
<dbReference type="Pfam" id="PF02616">
    <property type="entry name" value="SMC_ScpA"/>
    <property type="match status" value="1"/>
</dbReference>